<dbReference type="Gene3D" id="3.30.2290.10">
    <property type="entry name" value="PmbA/TldD superfamily"/>
    <property type="match status" value="1"/>
</dbReference>
<keyword evidence="4" id="KW-0482">Metalloprotease</keyword>
<accession>A0A8I0T3A0</accession>
<dbReference type="PANTHER" id="PTHR30624:SF4">
    <property type="entry name" value="METALLOPROTEASE TLDD"/>
    <property type="match status" value="1"/>
</dbReference>
<keyword evidence="3" id="KW-0378">Hydrolase</keyword>
<sequence>MSNVEQNLLTNSQLTREQLTQTLDYIHQHKVNYADLYFQSSHHETWVLEDGIVKDGSYNIERGVGVRAVSGEKTGFSYSDAINIEALNKAAEAARSIAQTGESHKVQVFSDVSAPIQFQPAQPITSMADADKVSLLREMEQCIRDLAPEAQQVVSSLSAVYEEVLIAASDGTFATDIRPLIRLNCSVLLEKNGRRERGSAGGGARLDYGYFKELVDGEPRWMQFAKEAVRQAQINLEAIDAPAGTMPVVLGSGWPGVLLHEAVGHGLEGDFNRKGASAFSGRIGEQVASSLCTVVDDGTLANRRGSLNIDDEGTPAAYNVLIENGILKGYMQDKQNASLMGVAPTGNARRESYAHLPMPRMTNTYMLAGEHTQEEIIRSVDKGIFANNFGGGQVDITSGKFVFSASEAYLIENGKITQPIKGATLIGNGPEVMKKVSMVGNDLSLDRGVGVCGKDGQSVPVGVGQPSLKIDELTVGGTA</sequence>
<dbReference type="InterPro" id="IPR051463">
    <property type="entry name" value="Peptidase_U62_metallo"/>
</dbReference>
<evidence type="ECO:0000259" key="5">
    <source>
        <dbReference type="Pfam" id="PF01523"/>
    </source>
</evidence>
<feature type="domain" description="Metalloprotease TldD/E C-terminal" evidence="6">
    <location>
        <begin position="244"/>
        <end position="477"/>
    </location>
</feature>
<evidence type="ECO:0000256" key="4">
    <source>
        <dbReference type="ARBA" id="ARBA00023049"/>
    </source>
</evidence>
<dbReference type="InterPro" id="IPR045569">
    <property type="entry name" value="Metalloprtase-TldD/E_C"/>
</dbReference>
<reference evidence="8 9" key="1">
    <citation type="submission" date="2015-06" db="EMBL/GenBank/DDBJ databases">
        <title>Genome sequence of Pseudoalteromonas peptidolytica.</title>
        <authorList>
            <person name="Xie B.-B."/>
            <person name="Rong J.-C."/>
            <person name="Qin Q.-L."/>
            <person name="Zhang Y.-Z."/>
        </authorList>
    </citation>
    <scope>NUCLEOTIDE SEQUENCE [LARGE SCALE GENOMIC DNA]</scope>
    <source>
        <strain evidence="8 9">F12-50-A1</strain>
    </source>
</reference>
<comment type="similarity">
    <text evidence="1">Belongs to the peptidase U62 family.</text>
</comment>
<dbReference type="Proteomes" id="UP000660708">
    <property type="component" value="Unassembled WGS sequence"/>
</dbReference>
<dbReference type="InterPro" id="IPR025502">
    <property type="entry name" value="TldD"/>
</dbReference>
<dbReference type="RefSeq" id="WP_128730845.1">
    <property type="nucleotide sequence ID" value="NZ_AQHF01000018.1"/>
</dbReference>
<dbReference type="InterPro" id="IPR002510">
    <property type="entry name" value="Metalloprtase-TldD/E_N"/>
</dbReference>
<dbReference type="InterPro" id="IPR036059">
    <property type="entry name" value="TldD/PmbA_sf"/>
</dbReference>
<keyword evidence="2" id="KW-0645">Protease</keyword>
<dbReference type="Pfam" id="PF19290">
    <property type="entry name" value="PmbA_TldD_2nd"/>
    <property type="match status" value="1"/>
</dbReference>
<dbReference type="InterPro" id="IPR035068">
    <property type="entry name" value="TldD/PmbA_N"/>
</dbReference>
<dbReference type="AlphaFoldDB" id="A0A8I0T3A0"/>
<proteinExistence type="inferred from homology"/>
<evidence type="ECO:0000256" key="3">
    <source>
        <dbReference type="ARBA" id="ARBA00022801"/>
    </source>
</evidence>
<evidence type="ECO:0000313" key="8">
    <source>
        <dbReference type="EMBL" id="MBE0344898.1"/>
    </source>
</evidence>
<organism evidence="8 9">
    <name type="scientific">Pseudoalteromonas peptidolytica F12-50-A1</name>
    <dbReference type="NCBI Taxonomy" id="1315280"/>
    <lineage>
        <taxon>Bacteria</taxon>
        <taxon>Pseudomonadati</taxon>
        <taxon>Pseudomonadota</taxon>
        <taxon>Gammaproteobacteria</taxon>
        <taxon>Alteromonadales</taxon>
        <taxon>Pseudoalteromonadaceae</taxon>
        <taxon>Pseudoalteromonas</taxon>
    </lineage>
</organism>
<feature type="domain" description="Metalloprotease TldD/E central" evidence="7">
    <location>
        <begin position="123"/>
        <end position="236"/>
    </location>
</feature>
<evidence type="ECO:0000259" key="6">
    <source>
        <dbReference type="Pfam" id="PF19289"/>
    </source>
</evidence>
<protein>
    <submittedName>
        <fullName evidence="8">TldD protein</fullName>
    </submittedName>
</protein>
<dbReference type="Pfam" id="PF19289">
    <property type="entry name" value="PmbA_TldD_3rd"/>
    <property type="match status" value="1"/>
</dbReference>
<dbReference type="PIRSF" id="PIRSF004919">
    <property type="entry name" value="TldD"/>
    <property type="match status" value="1"/>
</dbReference>
<dbReference type="PANTHER" id="PTHR30624">
    <property type="entry name" value="UNCHARACTERIZED PROTEIN TLDD AND PMBA"/>
    <property type="match status" value="1"/>
</dbReference>
<dbReference type="InterPro" id="IPR045570">
    <property type="entry name" value="Metalloprtase-TldD/E_cen_dom"/>
</dbReference>
<keyword evidence="9" id="KW-1185">Reference proteome</keyword>
<dbReference type="GO" id="GO:0008237">
    <property type="term" value="F:metallopeptidase activity"/>
    <property type="evidence" value="ECO:0007669"/>
    <property type="project" value="UniProtKB-KW"/>
</dbReference>
<dbReference type="GO" id="GO:0005829">
    <property type="term" value="C:cytosol"/>
    <property type="evidence" value="ECO:0007669"/>
    <property type="project" value="TreeGrafter"/>
</dbReference>
<gene>
    <name evidence="8" type="primary">tldD</name>
    <name evidence="8" type="ORF">PPEP_a2587</name>
</gene>
<dbReference type="GO" id="GO:0006508">
    <property type="term" value="P:proteolysis"/>
    <property type="evidence" value="ECO:0007669"/>
    <property type="project" value="UniProtKB-KW"/>
</dbReference>
<dbReference type="SUPFAM" id="SSF111283">
    <property type="entry name" value="Putative modulator of DNA gyrase, PmbA/TldD"/>
    <property type="match status" value="1"/>
</dbReference>
<evidence type="ECO:0000259" key="7">
    <source>
        <dbReference type="Pfam" id="PF19290"/>
    </source>
</evidence>
<name>A0A8I0T3A0_9GAMM</name>
<dbReference type="NCBIfam" id="NF008006">
    <property type="entry name" value="PRK10735.1"/>
    <property type="match status" value="1"/>
</dbReference>
<dbReference type="Pfam" id="PF01523">
    <property type="entry name" value="PmbA_TldD_1st"/>
    <property type="match status" value="1"/>
</dbReference>
<comment type="caution">
    <text evidence="8">The sequence shown here is derived from an EMBL/GenBank/DDBJ whole genome shotgun (WGS) entry which is preliminary data.</text>
</comment>
<evidence type="ECO:0000313" key="9">
    <source>
        <dbReference type="Proteomes" id="UP000660708"/>
    </source>
</evidence>
<evidence type="ECO:0000256" key="1">
    <source>
        <dbReference type="ARBA" id="ARBA00005836"/>
    </source>
</evidence>
<feature type="domain" description="Metalloprotease TldD/E N-terminal" evidence="5">
    <location>
        <begin position="34"/>
        <end position="98"/>
    </location>
</feature>
<evidence type="ECO:0000256" key="2">
    <source>
        <dbReference type="ARBA" id="ARBA00022670"/>
    </source>
</evidence>
<dbReference type="EMBL" id="AQHF01000018">
    <property type="protein sequence ID" value="MBE0344898.1"/>
    <property type="molecule type" value="Genomic_DNA"/>
</dbReference>